<name>A0A0T7GYA5_NEOGA</name>
<dbReference type="Pfam" id="PF20901">
    <property type="entry name" value="Sf6_terminase"/>
    <property type="match status" value="1"/>
</dbReference>
<dbReference type="InterPro" id="IPR048683">
    <property type="entry name" value="Sf6_terminase"/>
</dbReference>
<sequence>MSGVSTFTDATGDRICERIAEGESLRTICRDEDMPAMSTVFKWLASNDAFSEQYARARETQADALFDEILDIADTPMIGKKTKADKEGNIVEVTTGDMIEHRRLQVDARKWMAGKLRPKKYGEKLDLNVDGKLTLVPQITINGKPG</sequence>
<dbReference type="Gene3D" id="1.10.10.60">
    <property type="entry name" value="Homeodomain-like"/>
    <property type="match status" value="1"/>
</dbReference>
<dbReference type="EMBL" id="CCRK01000012">
    <property type="protein sequence ID" value="CDZ52284.1"/>
    <property type="molecule type" value="Genomic_DNA"/>
</dbReference>
<evidence type="ECO:0000313" key="2">
    <source>
        <dbReference type="Proteomes" id="UP000039660"/>
    </source>
</evidence>
<dbReference type="AlphaFoldDB" id="A0A0T7GYA5"/>
<evidence type="ECO:0000313" key="1">
    <source>
        <dbReference type="EMBL" id="CDZ52284.1"/>
    </source>
</evidence>
<organism evidence="1 2">
    <name type="scientific">Neorhizobium galegae bv. officinalis</name>
    <dbReference type="NCBI Taxonomy" id="323656"/>
    <lineage>
        <taxon>Bacteria</taxon>
        <taxon>Pseudomonadati</taxon>
        <taxon>Pseudomonadota</taxon>
        <taxon>Alphaproteobacteria</taxon>
        <taxon>Hyphomicrobiales</taxon>
        <taxon>Rhizobiaceae</taxon>
        <taxon>Rhizobium/Agrobacterium group</taxon>
        <taxon>Neorhizobium</taxon>
    </lineage>
</organism>
<dbReference type="Proteomes" id="UP000039660">
    <property type="component" value="Unassembled WGS sequence"/>
</dbReference>
<accession>A0A0T7GYA5</accession>
<gene>
    <name evidence="1" type="ORF">NGAL_HAMBI1189_44030</name>
</gene>
<protein>
    <submittedName>
        <fullName evidence="1">Putative terminase small subunit protein</fullName>
    </submittedName>
</protein>
<reference evidence="1 2" key="1">
    <citation type="submission" date="2014-08" db="EMBL/GenBank/DDBJ databases">
        <authorList>
            <person name="Chen Y.-H."/>
        </authorList>
    </citation>
    <scope>NUCLEOTIDE SEQUENCE [LARGE SCALE GENOMIC DNA]</scope>
</reference>
<proteinExistence type="predicted"/>